<comment type="function">
    <text evidence="2">Catalyzes the reversible cyclization of carbamoyl aspartate to dihydroorotate.</text>
</comment>
<feature type="domain" description="Amidohydrolase-related" evidence="6">
    <location>
        <begin position="56"/>
        <end position="429"/>
    </location>
</feature>
<dbReference type="PANTHER" id="PTHR43668:SF4">
    <property type="entry name" value="ALLANTOINASE"/>
    <property type="match status" value="1"/>
</dbReference>
<proteinExistence type="inferred from homology"/>
<dbReference type="PANTHER" id="PTHR43668">
    <property type="entry name" value="ALLANTOINASE"/>
    <property type="match status" value="1"/>
</dbReference>
<dbReference type="Proteomes" id="UP001565200">
    <property type="component" value="Unassembled WGS sequence"/>
</dbReference>
<evidence type="ECO:0000256" key="1">
    <source>
        <dbReference type="ARBA" id="ARBA00001947"/>
    </source>
</evidence>
<accession>A0ABV4CTZ1</accession>
<dbReference type="CDD" id="cd01318">
    <property type="entry name" value="DHOase_IIb"/>
    <property type="match status" value="1"/>
</dbReference>
<dbReference type="SUPFAM" id="SSF51556">
    <property type="entry name" value="Metallo-dependent hydrolases"/>
    <property type="match status" value="1"/>
</dbReference>
<dbReference type="InterPro" id="IPR011059">
    <property type="entry name" value="Metal-dep_hydrolase_composite"/>
</dbReference>
<dbReference type="InterPro" id="IPR006680">
    <property type="entry name" value="Amidohydro-rel"/>
</dbReference>
<dbReference type="GO" id="GO:0004151">
    <property type="term" value="F:dihydroorotase activity"/>
    <property type="evidence" value="ECO:0007669"/>
    <property type="project" value="UniProtKB-EC"/>
</dbReference>
<comment type="cofactor">
    <cofactor evidence="1">
        <name>Zn(2+)</name>
        <dbReference type="ChEBI" id="CHEBI:29105"/>
    </cofactor>
</comment>
<dbReference type="EMBL" id="JBCLPP010000009">
    <property type="protein sequence ID" value="MEY8244847.1"/>
    <property type="molecule type" value="Genomic_DNA"/>
</dbReference>
<evidence type="ECO:0000259" key="6">
    <source>
        <dbReference type="Pfam" id="PF01979"/>
    </source>
</evidence>
<organism evidence="7 8">
    <name type="scientific">Heminiphilus faecis</name>
    <dbReference type="NCBI Taxonomy" id="2601703"/>
    <lineage>
        <taxon>Bacteria</taxon>
        <taxon>Pseudomonadati</taxon>
        <taxon>Bacteroidota</taxon>
        <taxon>Bacteroidia</taxon>
        <taxon>Bacteroidales</taxon>
        <taxon>Muribaculaceae</taxon>
        <taxon>Heminiphilus</taxon>
    </lineage>
</organism>
<evidence type="ECO:0000256" key="3">
    <source>
        <dbReference type="ARBA" id="ARBA00010286"/>
    </source>
</evidence>
<dbReference type="Gene3D" id="2.30.40.10">
    <property type="entry name" value="Urease, subunit C, domain 1"/>
    <property type="match status" value="1"/>
</dbReference>
<evidence type="ECO:0000313" key="8">
    <source>
        <dbReference type="Proteomes" id="UP001565200"/>
    </source>
</evidence>
<keyword evidence="8" id="KW-1185">Reference proteome</keyword>
<dbReference type="Pfam" id="PF01979">
    <property type="entry name" value="Amidohydro_1"/>
    <property type="match status" value="1"/>
</dbReference>
<dbReference type="PROSITE" id="PS00483">
    <property type="entry name" value="DIHYDROOROTASE_2"/>
    <property type="match status" value="1"/>
</dbReference>
<dbReference type="InterPro" id="IPR032466">
    <property type="entry name" value="Metal_Hydrolase"/>
</dbReference>
<dbReference type="EC" id="3.5.2.3" evidence="7"/>
<evidence type="ECO:0000256" key="5">
    <source>
        <dbReference type="ARBA" id="ARBA00022801"/>
    </source>
</evidence>
<comment type="caution">
    <text evidence="7">The sequence shown here is derived from an EMBL/GenBank/DDBJ whole genome shotgun (WGS) entry which is preliminary data.</text>
</comment>
<dbReference type="InterPro" id="IPR050138">
    <property type="entry name" value="DHOase/Allantoinase_Hydrolase"/>
</dbReference>
<gene>
    <name evidence="7" type="ORF">AAK873_04325</name>
</gene>
<dbReference type="Gene3D" id="3.20.20.140">
    <property type="entry name" value="Metal-dependent hydrolases"/>
    <property type="match status" value="1"/>
</dbReference>
<reference evidence="7 8" key="1">
    <citation type="submission" date="2024-03" db="EMBL/GenBank/DDBJ databases">
        <title>Mouse gut bacterial collection (mGBC) of GemPharmatech.</title>
        <authorList>
            <person name="He Y."/>
            <person name="Dong L."/>
            <person name="Wu D."/>
            <person name="Gao X."/>
            <person name="Lin Z."/>
        </authorList>
    </citation>
    <scope>NUCLEOTIDE SEQUENCE [LARGE SCALE GENOMIC DNA]</scope>
    <source>
        <strain evidence="7 8">54-13</strain>
    </source>
</reference>
<evidence type="ECO:0000256" key="4">
    <source>
        <dbReference type="ARBA" id="ARBA00022723"/>
    </source>
</evidence>
<name>A0ABV4CTZ1_9BACT</name>
<keyword evidence="5 7" id="KW-0378">Hydrolase</keyword>
<protein>
    <submittedName>
        <fullName evidence="7">Dihydroorotase</fullName>
        <ecNumber evidence="7">3.5.2.3</ecNumber>
    </submittedName>
</protein>
<dbReference type="NCBIfam" id="NF006688">
    <property type="entry name" value="PRK09236.1"/>
    <property type="match status" value="1"/>
</dbReference>
<dbReference type="SUPFAM" id="SSF51338">
    <property type="entry name" value="Composite domain of metallo-dependent hydrolases"/>
    <property type="match status" value="1"/>
</dbReference>
<evidence type="ECO:0000256" key="2">
    <source>
        <dbReference type="ARBA" id="ARBA00002368"/>
    </source>
</evidence>
<comment type="similarity">
    <text evidence="3">Belongs to the metallo-dependent hydrolases superfamily. DHOase family. Class I DHOase subfamily.</text>
</comment>
<dbReference type="RefSeq" id="WP_369863257.1">
    <property type="nucleotide sequence ID" value="NZ_JBCLPP010000009.1"/>
</dbReference>
<sequence>MHDLLLHNALIVNEGRCFRGYVAVDADIIIEVGEGELPEGMKDTFRKVEDLDGCLLLPGVIDDQVHFRDPGLTHKADIATESQAAVAGGVTSFMDMPNTKPPTVTVGALEAKLARGAECSSANYSFFIGATNDNMDELLQCDYSRVPGVKLFLGSSTGNMLVDNEATLDRIFRDVPALIAIHSEDEATIKAMREKFVAERGDDLPVELHPLIRSREACVISTRRAIERARRFNTRLHVLHVSTAEEVAMFSDAPVQDKLITSEVCVHHLWFSDEDYARLGTRIKMNPAVKTRGDRDALRHGLRDGRLDIVATDHAPHLLTEKEGNAITAASGAPMVRYSLPVMLELADMGVFSRELVVEKMCHAPARLYNIDRRGYLRSGYYADLVVVRPDDPYTVTDASASARCGWTPLAGTTLHNRVVRTYVNGHLVCIDGVVDTSVRGRELHYLPRNRG</sequence>
<dbReference type="InterPro" id="IPR002195">
    <property type="entry name" value="Dihydroorotase_CS"/>
</dbReference>
<evidence type="ECO:0000313" key="7">
    <source>
        <dbReference type="EMBL" id="MEY8244847.1"/>
    </source>
</evidence>
<keyword evidence="4" id="KW-0479">Metal-binding</keyword>